<name>A0A9J6FEW6_HAELO</name>
<dbReference type="Proteomes" id="UP000821853">
    <property type="component" value="Chromosome 1"/>
</dbReference>
<accession>A0A9J6FEW6</accession>
<gene>
    <name evidence="2" type="ORF">HPB48_001463</name>
</gene>
<evidence type="ECO:0000256" key="1">
    <source>
        <dbReference type="SAM" id="MobiDB-lite"/>
    </source>
</evidence>
<proteinExistence type="predicted"/>
<protein>
    <submittedName>
        <fullName evidence="2">Uncharacterized protein</fullName>
    </submittedName>
</protein>
<evidence type="ECO:0000313" key="2">
    <source>
        <dbReference type="EMBL" id="KAH9361586.1"/>
    </source>
</evidence>
<feature type="region of interest" description="Disordered" evidence="1">
    <location>
        <begin position="59"/>
        <end position="91"/>
    </location>
</feature>
<dbReference type="AlphaFoldDB" id="A0A9J6FEW6"/>
<keyword evidence="3" id="KW-1185">Reference proteome</keyword>
<organism evidence="2 3">
    <name type="scientific">Haemaphysalis longicornis</name>
    <name type="common">Bush tick</name>
    <dbReference type="NCBI Taxonomy" id="44386"/>
    <lineage>
        <taxon>Eukaryota</taxon>
        <taxon>Metazoa</taxon>
        <taxon>Ecdysozoa</taxon>
        <taxon>Arthropoda</taxon>
        <taxon>Chelicerata</taxon>
        <taxon>Arachnida</taxon>
        <taxon>Acari</taxon>
        <taxon>Parasitiformes</taxon>
        <taxon>Ixodida</taxon>
        <taxon>Ixodoidea</taxon>
        <taxon>Ixodidae</taxon>
        <taxon>Haemaphysalinae</taxon>
        <taxon>Haemaphysalis</taxon>
    </lineage>
</organism>
<evidence type="ECO:0000313" key="3">
    <source>
        <dbReference type="Proteomes" id="UP000821853"/>
    </source>
</evidence>
<dbReference type="VEuPathDB" id="VectorBase:HLOH_044778"/>
<comment type="caution">
    <text evidence="2">The sequence shown here is derived from an EMBL/GenBank/DDBJ whole genome shotgun (WGS) entry which is preliminary data.</text>
</comment>
<feature type="compositionally biased region" description="Basic and acidic residues" evidence="1">
    <location>
        <begin position="62"/>
        <end position="79"/>
    </location>
</feature>
<sequence length="91" mass="9719">MANIQQVVAAEIQKAIAPLAQQTSHNTVIFGNFVAYATKNYITKTTLNSILSPIGAARKKAQKDSHDASRSCSLSREELSDVGSIEDGSPN</sequence>
<reference evidence="2 3" key="1">
    <citation type="journal article" date="2020" name="Cell">
        <title>Large-Scale Comparative Analyses of Tick Genomes Elucidate Their Genetic Diversity and Vector Capacities.</title>
        <authorList>
            <consortium name="Tick Genome and Microbiome Consortium (TIGMIC)"/>
            <person name="Jia N."/>
            <person name="Wang J."/>
            <person name="Shi W."/>
            <person name="Du L."/>
            <person name="Sun Y."/>
            <person name="Zhan W."/>
            <person name="Jiang J.F."/>
            <person name="Wang Q."/>
            <person name="Zhang B."/>
            <person name="Ji P."/>
            <person name="Bell-Sakyi L."/>
            <person name="Cui X.M."/>
            <person name="Yuan T.T."/>
            <person name="Jiang B.G."/>
            <person name="Yang W.F."/>
            <person name="Lam T.T."/>
            <person name="Chang Q.C."/>
            <person name="Ding S.J."/>
            <person name="Wang X.J."/>
            <person name="Zhu J.G."/>
            <person name="Ruan X.D."/>
            <person name="Zhao L."/>
            <person name="Wei J.T."/>
            <person name="Ye R.Z."/>
            <person name="Que T.C."/>
            <person name="Du C.H."/>
            <person name="Zhou Y.H."/>
            <person name="Cheng J.X."/>
            <person name="Dai P.F."/>
            <person name="Guo W.B."/>
            <person name="Han X.H."/>
            <person name="Huang E.J."/>
            <person name="Li L.F."/>
            <person name="Wei W."/>
            <person name="Gao Y.C."/>
            <person name="Liu J.Z."/>
            <person name="Shao H.Z."/>
            <person name="Wang X."/>
            <person name="Wang C.C."/>
            <person name="Yang T.C."/>
            <person name="Huo Q.B."/>
            <person name="Li W."/>
            <person name="Chen H.Y."/>
            <person name="Chen S.E."/>
            <person name="Zhou L.G."/>
            <person name="Ni X.B."/>
            <person name="Tian J.H."/>
            <person name="Sheng Y."/>
            <person name="Liu T."/>
            <person name="Pan Y.S."/>
            <person name="Xia L.Y."/>
            <person name="Li J."/>
            <person name="Zhao F."/>
            <person name="Cao W.C."/>
        </authorList>
    </citation>
    <scope>NUCLEOTIDE SEQUENCE [LARGE SCALE GENOMIC DNA]</scope>
    <source>
        <strain evidence="2">HaeL-2018</strain>
    </source>
</reference>
<dbReference type="EMBL" id="JABSTR010000001">
    <property type="protein sequence ID" value="KAH9361586.1"/>
    <property type="molecule type" value="Genomic_DNA"/>
</dbReference>